<dbReference type="Pfam" id="PF13649">
    <property type="entry name" value="Methyltransf_25"/>
    <property type="match status" value="1"/>
</dbReference>
<evidence type="ECO:0000256" key="1">
    <source>
        <dbReference type="ARBA" id="ARBA00022630"/>
    </source>
</evidence>
<accession>A0ABP4XCP2</accession>
<feature type="domain" description="FAD/NAD(P)-binding" evidence="4">
    <location>
        <begin position="5"/>
        <end position="285"/>
    </location>
</feature>
<evidence type="ECO:0000259" key="4">
    <source>
        <dbReference type="Pfam" id="PF07992"/>
    </source>
</evidence>
<evidence type="ECO:0000259" key="5">
    <source>
        <dbReference type="Pfam" id="PF13649"/>
    </source>
</evidence>
<keyword evidence="1" id="KW-0285">Flavoprotein</keyword>
<evidence type="ECO:0000313" key="7">
    <source>
        <dbReference type="Proteomes" id="UP001500655"/>
    </source>
</evidence>
<dbReference type="PRINTS" id="PR00469">
    <property type="entry name" value="PNDRDTASEII"/>
</dbReference>
<keyword evidence="2" id="KW-0560">Oxidoreductase</keyword>
<dbReference type="Gene3D" id="3.50.50.60">
    <property type="entry name" value="FAD/NAD(P)-binding domain"/>
    <property type="match status" value="2"/>
</dbReference>
<evidence type="ECO:0000313" key="6">
    <source>
        <dbReference type="EMBL" id="GAA1777666.1"/>
    </source>
</evidence>
<dbReference type="InterPro" id="IPR029063">
    <property type="entry name" value="SAM-dependent_MTases_sf"/>
</dbReference>
<dbReference type="InterPro" id="IPR041698">
    <property type="entry name" value="Methyltransf_25"/>
</dbReference>
<dbReference type="InterPro" id="IPR023753">
    <property type="entry name" value="FAD/NAD-binding_dom"/>
</dbReference>
<dbReference type="Gene3D" id="3.40.50.150">
    <property type="entry name" value="Vaccinia Virus protein VP39"/>
    <property type="match status" value="1"/>
</dbReference>
<dbReference type="PANTHER" id="PTHR48105">
    <property type="entry name" value="THIOREDOXIN REDUCTASE 1-RELATED-RELATED"/>
    <property type="match status" value="1"/>
</dbReference>
<dbReference type="SUPFAM" id="SSF51905">
    <property type="entry name" value="FAD/NAD(P)-binding domain"/>
    <property type="match status" value="1"/>
</dbReference>
<feature type="domain" description="Methyltransferase" evidence="5">
    <location>
        <begin position="355"/>
        <end position="447"/>
    </location>
</feature>
<reference evidence="7" key="1">
    <citation type="journal article" date="2019" name="Int. J. Syst. Evol. Microbiol.">
        <title>The Global Catalogue of Microorganisms (GCM) 10K type strain sequencing project: providing services to taxonomists for standard genome sequencing and annotation.</title>
        <authorList>
            <consortium name="The Broad Institute Genomics Platform"/>
            <consortium name="The Broad Institute Genome Sequencing Center for Infectious Disease"/>
            <person name="Wu L."/>
            <person name="Ma J."/>
        </authorList>
    </citation>
    <scope>NUCLEOTIDE SEQUENCE [LARGE SCALE GENOMIC DNA]</scope>
    <source>
        <strain evidence="7">JCM 13249</strain>
    </source>
</reference>
<name>A0ABP4XCP2_9ACTN</name>
<dbReference type="SUPFAM" id="SSF53335">
    <property type="entry name" value="S-adenosyl-L-methionine-dependent methyltransferases"/>
    <property type="match status" value="1"/>
</dbReference>
<proteinExistence type="predicted"/>
<comment type="catalytic activity">
    <reaction evidence="3">
        <text>[thioredoxin]-dithiol + NADP(+) = [thioredoxin]-disulfide + NADPH + H(+)</text>
        <dbReference type="Rhea" id="RHEA:20345"/>
        <dbReference type="Rhea" id="RHEA-COMP:10698"/>
        <dbReference type="Rhea" id="RHEA-COMP:10700"/>
        <dbReference type="ChEBI" id="CHEBI:15378"/>
        <dbReference type="ChEBI" id="CHEBI:29950"/>
        <dbReference type="ChEBI" id="CHEBI:50058"/>
        <dbReference type="ChEBI" id="CHEBI:57783"/>
        <dbReference type="ChEBI" id="CHEBI:58349"/>
        <dbReference type="EC" id="1.8.1.9"/>
    </reaction>
</comment>
<dbReference type="InterPro" id="IPR050097">
    <property type="entry name" value="Ferredoxin-NADP_redctase_2"/>
</dbReference>
<sequence>MNETYDVVVVGGGAAGLSGAVALARSRRSVLVIDDGKPRNAPAGHMHNFLTRDNTPPADLLAAGRDELAHYGGELVDGRVAAVAGRADDFVVTLADGRAVRARRLLVATGLVDELPDIPGLADRWGRDVLHCPYCHGWETRDQRVGVIASVHQAHLWRQLTPHVLLFLHGGPAPDAATAEALAARAIPVVRERIGSLLVDSDKLSGVRLDSGAVVELDALVVAPRFVARSQVFADLGLEPADLVVDGRVYGSRIPAEAMGATAVPGVWVAGNVTDLAATVIASAASGVAAGAAINADLVAADTRAAVDEYRHQVHTMFEREAWEERYRAKPTIWSGNPNSQLVAEAADLAPGRALDVGCGEGADAVWLARRGWRVTAVDISSTALERAAAHASEAGVDTIEFVEADLRVTPPEPASYDLVTAQYMHLPPQARAELYARLAEAVAPGGTLLIVGHDPSDLHTTAHRAHFPDMMFTAGDVAGALDPAAWEIVVAEYRPRTVTDAEGRDITIGDAVMVARRR</sequence>
<keyword evidence="7" id="KW-1185">Reference proteome</keyword>
<dbReference type="PRINTS" id="PR00368">
    <property type="entry name" value="FADPNR"/>
</dbReference>
<protein>
    <submittedName>
        <fullName evidence="6">NAD(P)/FAD-dependent oxidoreductase</fullName>
    </submittedName>
</protein>
<dbReference type="Proteomes" id="UP001500655">
    <property type="component" value="Unassembled WGS sequence"/>
</dbReference>
<dbReference type="EMBL" id="BAAALS010000056">
    <property type="protein sequence ID" value="GAA1777666.1"/>
    <property type="molecule type" value="Genomic_DNA"/>
</dbReference>
<evidence type="ECO:0000256" key="3">
    <source>
        <dbReference type="ARBA" id="ARBA00048132"/>
    </source>
</evidence>
<dbReference type="Pfam" id="PF07992">
    <property type="entry name" value="Pyr_redox_2"/>
    <property type="match status" value="1"/>
</dbReference>
<gene>
    <name evidence="6" type="ORF">GCM10009681_56070</name>
</gene>
<organism evidence="6 7">
    <name type="scientific">Luedemannella helvata</name>
    <dbReference type="NCBI Taxonomy" id="349315"/>
    <lineage>
        <taxon>Bacteria</taxon>
        <taxon>Bacillati</taxon>
        <taxon>Actinomycetota</taxon>
        <taxon>Actinomycetes</taxon>
        <taxon>Micromonosporales</taxon>
        <taxon>Micromonosporaceae</taxon>
        <taxon>Luedemannella</taxon>
    </lineage>
</organism>
<dbReference type="RefSeq" id="WP_344088672.1">
    <property type="nucleotide sequence ID" value="NZ_BAAALS010000056.1"/>
</dbReference>
<dbReference type="CDD" id="cd02440">
    <property type="entry name" value="AdoMet_MTases"/>
    <property type="match status" value="1"/>
</dbReference>
<dbReference type="InterPro" id="IPR036188">
    <property type="entry name" value="FAD/NAD-bd_sf"/>
</dbReference>
<evidence type="ECO:0000256" key="2">
    <source>
        <dbReference type="ARBA" id="ARBA00023002"/>
    </source>
</evidence>
<comment type="caution">
    <text evidence="6">The sequence shown here is derived from an EMBL/GenBank/DDBJ whole genome shotgun (WGS) entry which is preliminary data.</text>
</comment>